<feature type="transmembrane region" description="Helical" evidence="1">
    <location>
        <begin position="20"/>
        <end position="42"/>
    </location>
</feature>
<comment type="caution">
    <text evidence="2">The sequence shown here is derived from an EMBL/GenBank/DDBJ whole genome shotgun (WGS) entry which is preliminary data.</text>
</comment>
<keyword evidence="1" id="KW-0812">Transmembrane</keyword>
<keyword evidence="3" id="KW-1185">Reference proteome</keyword>
<dbReference type="AlphaFoldDB" id="A0AAD7EL58"/>
<proteinExistence type="predicted"/>
<accession>A0AAD7EL58</accession>
<evidence type="ECO:0000256" key="1">
    <source>
        <dbReference type="SAM" id="Phobius"/>
    </source>
</evidence>
<name>A0AAD7EL58_9AGAR</name>
<organism evidence="2 3">
    <name type="scientific">Mycena albidolilacea</name>
    <dbReference type="NCBI Taxonomy" id="1033008"/>
    <lineage>
        <taxon>Eukaryota</taxon>
        <taxon>Fungi</taxon>
        <taxon>Dikarya</taxon>
        <taxon>Basidiomycota</taxon>
        <taxon>Agaricomycotina</taxon>
        <taxon>Agaricomycetes</taxon>
        <taxon>Agaricomycetidae</taxon>
        <taxon>Agaricales</taxon>
        <taxon>Marasmiineae</taxon>
        <taxon>Mycenaceae</taxon>
        <taxon>Mycena</taxon>
    </lineage>
</organism>
<gene>
    <name evidence="2" type="ORF">DFH08DRAFT_1083153</name>
</gene>
<sequence>MLMPPTAIIAGNGPLPVVGYVIIGENVIVLPPFVTVMARILVANDAQRGDLRFTTSQSPVVTTLETSANVNGSGGVFIVTSYVQQLREEEEEAAEMMPPIVAIPNTPMCF</sequence>
<evidence type="ECO:0000313" key="3">
    <source>
        <dbReference type="Proteomes" id="UP001218218"/>
    </source>
</evidence>
<dbReference type="Proteomes" id="UP001218218">
    <property type="component" value="Unassembled WGS sequence"/>
</dbReference>
<evidence type="ECO:0000313" key="2">
    <source>
        <dbReference type="EMBL" id="KAJ7336380.1"/>
    </source>
</evidence>
<keyword evidence="1" id="KW-1133">Transmembrane helix</keyword>
<dbReference type="EMBL" id="JARIHO010000031">
    <property type="protein sequence ID" value="KAJ7336380.1"/>
    <property type="molecule type" value="Genomic_DNA"/>
</dbReference>
<protein>
    <submittedName>
        <fullName evidence="2">Uncharacterized protein</fullName>
    </submittedName>
</protein>
<keyword evidence="1" id="KW-0472">Membrane</keyword>
<reference evidence="2" key="1">
    <citation type="submission" date="2023-03" db="EMBL/GenBank/DDBJ databases">
        <title>Massive genome expansion in bonnet fungi (Mycena s.s.) driven by repeated elements and novel gene families across ecological guilds.</title>
        <authorList>
            <consortium name="Lawrence Berkeley National Laboratory"/>
            <person name="Harder C.B."/>
            <person name="Miyauchi S."/>
            <person name="Viragh M."/>
            <person name="Kuo A."/>
            <person name="Thoen E."/>
            <person name="Andreopoulos B."/>
            <person name="Lu D."/>
            <person name="Skrede I."/>
            <person name="Drula E."/>
            <person name="Henrissat B."/>
            <person name="Morin E."/>
            <person name="Kohler A."/>
            <person name="Barry K."/>
            <person name="LaButti K."/>
            <person name="Morin E."/>
            <person name="Salamov A."/>
            <person name="Lipzen A."/>
            <person name="Mereny Z."/>
            <person name="Hegedus B."/>
            <person name="Baldrian P."/>
            <person name="Stursova M."/>
            <person name="Weitz H."/>
            <person name="Taylor A."/>
            <person name="Grigoriev I.V."/>
            <person name="Nagy L.G."/>
            <person name="Martin F."/>
            <person name="Kauserud H."/>
        </authorList>
    </citation>
    <scope>NUCLEOTIDE SEQUENCE</scope>
    <source>
        <strain evidence="2">CBHHK002</strain>
    </source>
</reference>